<name>A0A1T1HGL2_OCELI</name>
<dbReference type="InterPro" id="IPR001853">
    <property type="entry name" value="DSBA-like_thioredoxin_dom"/>
</dbReference>
<dbReference type="PANTHER" id="PTHR13887">
    <property type="entry name" value="GLUTATHIONE S-TRANSFERASE KAPPA"/>
    <property type="match status" value="1"/>
</dbReference>
<dbReference type="Proteomes" id="UP000190064">
    <property type="component" value="Unassembled WGS sequence"/>
</dbReference>
<sequence length="208" mass="23571">MVQDDKPALVYVMDPMCSWCWAFKPVLAEIRAAFPQLGYYTLAGGLAPDSNEPMSASQKEQISGIWRKIESTVGTTFNHDFWQQCQPRRSTYPACRALILARHEKKEDAMIAAIQQAYYLEAKNPSDTDTLVTCAQEIGMDPVAFEEALLSEKTNKALEDELAFNHQLGVRSFPTLILKQEGQWFEIGLDYKDADVMIQQIQTRWSPA</sequence>
<dbReference type="Gene3D" id="3.40.30.10">
    <property type="entry name" value="Glutaredoxin"/>
    <property type="match status" value="1"/>
</dbReference>
<accession>A0A1T1HGL2</accession>
<dbReference type="GO" id="GO:0016491">
    <property type="term" value="F:oxidoreductase activity"/>
    <property type="evidence" value="ECO:0007669"/>
    <property type="project" value="InterPro"/>
</dbReference>
<dbReference type="CDD" id="cd03025">
    <property type="entry name" value="DsbA_FrnE_like"/>
    <property type="match status" value="1"/>
</dbReference>
<dbReference type="AlphaFoldDB" id="A0A1T1HGL2"/>
<dbReference type="Pfam" id="PF01323">
    <property type="entry name" value="DSBA"/>
    <property type="match status" value="1"/>
</dbReference>
<evidence type="ECO:0000259" key="1">
    <source>
        <dbReference type="Pfam" id="PF01323"/>
    </source>
</evidence>
<gene>
    <name evidence="2" type="ORF">BTA35_0203760</name>
</gene>
<dbReference type="Gene3D" id="1.10.472.60">
    <property type="entry name" value="putative protein disulfide isomerase domain"/>
    <property type="match status" value="1"/>
</dbReference>
<evidence type="ECO:0000313" key="3">
    <source>
        <dbReference type="Proteomes" id="UP000190064"/>
    </source>
</evidence>
<dbReference type="InterPro" id="IPR036249">
    <property type="entry name" value="Thioredoxin-like_sf"/>
</dbReference>
<protein>
    <recommendedName>
        <fullName evidence="1">DSBA-like thioredoxin domain-containing protein</fullName>
    </recommendedName>
</protein>
<evidence type="ECO:0000313" key="2">
    <source>
        <dbReference type="EMBL" id="OOV88952.1"/>
    </source>
</evidence>
<dbReference type="EMBL" id="MTSD02000001">
    <property type="protein sequence ID" value="OOV88952.1"/>
    <property type="molecule type" value="Genomic_DNA"/>
</dbReference>
<proteinExistence type="predicted"/>
<reference evidence="2" key="1">
    <citation type="submission" date="2017-02" db="EMBL/GenBank/DDBJ databases">
        <title>Draft Genome Sequence of the Salt Water Bacterium Oceanospirillum linum ATCC 11336.</title>
        <authorList>
            <person name="Trachtenberg A.M."/>
            <person name="Carney J.G."/>
            <person name="Linnane J.D."/>
            <person name="Rheaume B.A."/>
            <person name="Pitts N.L."/>
            <person name="Mykles D.L."/>
            <person name="Maclea K.S."/>
        </authorList>
    </citation>
    <scope>NUCLEOTIDE SEQUENCE [LARGE SCALE GENOMIC DNA]</scope>
    <source>
        <strain evidence="2">ATCC 11336</strain>
    </source>
</reference>
<keyword evidence="3" id="KW-1185">Reference proteome</keyword>
<feature type="domain" description="DSBA-like thioredoxin" evidence="1">
    <location>
        <begin position="11"/>
        <end position="185"/>
    </location>
</feature>
<dbReference type="PANTHER" id="PTHR13887:SF54">
    <property type="entry name" value="DSBA FAMILY PROTEIN"/>
    <property type="match status" value="1"/>
</dbReference>
<organism evidence="2 3">
    <name type="scientific">Oceanospirillum linum</name>
    <dbReference type="NCBI Taxonomy" id="966"/>
    <lineage>
        <taxon>Bacteria</taxon>
        <taxon>Pseudomonadati</taxon>
        <taxon>Pseudomonadota</taxon>
        <taxon>Gammaproteobacteria</taxon>
        <taxon>Oceanospirillales</taxon>
        <taxon>Oceanospirillaceae</taxon>
        <taxon>Oceanospirillum</taxon>
    </lineage>
</organism>
<comment type="caution">
    <text evidence="2">The sequence shown here is derived from an EMBL/GenBank/DDBJ whole genome shotgun (WGS) entry which is preliminary data.</text>
</comment>
<dbReference type="SUPFAM" id="SSF52833">
    <property type="entry name" value="Thioredoxin-like"/>
    <property type="match status" value="1"/>
</dbReference>